<name>A0A7G9S547_9MICO</name>
<dbReference type="Proteomes" id="UP000515934">
    <property type="component" value="Chromosome"/>
</dbReference>
<gene>
    <name evidence="1" type="ORF">H9L06_00860</name>
</gene>
<keyword evidence="2" id="KW-1185">Reference proteome</keyword>
<sequence length="99" mass="9945">MAIKVGSQLRSTASSVQVVVVRGSEADGTLEAAGAELTHDATANSAPNASAGETIQVGKRYVDADSGIELLVIAAGPGPIAFNGRNLTLKDSKPLPASD</sequence>
<dbReference type="EMBL" id="CP060716">
    <property type="protein sequence ID" value="QNN62972.1"/>
    <property type="molecule type" value="Genomic_DNA"/>
</dbReference>
<dbReference type="RefSeq" id="WP_187555440.1">
    <property type="nucleotide sequence ID" value="NZ_CP060716.1"/>
</dbReference>
<evidence type="ECO:0000313" key="2">
    <source>
        <dbReference type="Proteomes" id="UP000515934"/>
    </source>
</evidence>
<protein>
    <submittedName>
        <fullName evidence="1">Uncharacterized protein</fullName>
    </submittedName>
</protein>
<accession>A0A7G9S547</accession>
<proteinExistence type="predicted"/>
<dbReference type="KEGG" id="ldn:H9L06_00860"/>
<organism evidence="1 2">
    <name type="scientific">Leucobacter denitrificans</name>
    <dbReference type="NCBI Taxonomy" id="683042"/>
    <lineage>
        <taxon>Bacteria</taxon>
        <taxon>Bacillati</taxon>
        <taxon>Actinomycetota</taxon>
        <taxon>Actinomycetes</taxon>
        <taxon>Micrococcales</taxon>
        <taxon>Microbacteriaceae</taxon>
        <taxon>Leucobacter</taxon>
    </lineage>
</organism>
<evidence type="ECO:0000313" key="1">
    <source>
        <dbReference type="EMBL" id="QNN62972.1"/>
    </source>
</evidence>
<reference evidence="1 2" key="1">
    <citation type="submission" date="2020-08" db="EMBL/GenBank/DDBJ databases">
        <title>Genome sequence of Leucobacter denitrificans KACC 14055T.</title>
        <authorList>
            <person name="Hyun D.-W."/>
            <person name="Bae J.-W."/>
        </authorList>
    </citation>
    <scope>NUCLEOTIDE SEQUENCE [LARGE SCALE GENOMIC DNA]</scope>
    <source>
        <strain evidence="1 2">KACC 14055</strain>
    </source>
</reference>
<dbReference type="AlphaFoldDB" id="A0A7G9S547"/>